<gene>
    <name evidence="1" type="ORF">AOQ71_05230</name>
</gene>
<evidence type="ECO:0008006" key="3">
    <source>
        <dbReference type="Google" id="ProtNLM"/>
    </source>
</evidence>
<sequence>MEQLDAPIVQRLVPLLRDHPLIVVGYRGNEPSIMREFLLKQINATNRFAQGVYWCVRESDMQQSLSPLVKELAAAIGTNFQIVPIVGFDELLQYG</sequence>
<protein>
    <recommendedName>
        <fullName evidence="3">SIR2-like domain-containing protein</fullName>
    </recommendedName>
</protein>
<dbReference type="Proteomes" id="UP000051936">
    <property type="component" value="Unassembled WGS sequence"/>
</dbReference>
<name>A0A0R3E8R2_9BRAD</name>
<evidence type="ECO:0000313" key="2">
    <source>
        <dbReference type="Proteomes" id="UP000051936"/>
    </source>
</evidence>
<comment type="caution">
    <text evidence="1">The sequence shown here is derived from an EMBL/GenBank/DDBJ whole genome shotgun (WGS) entry which is preliminary data.</text>
</comment>
<dbReference type="AlphaFoldDB" id="A0A0R3E8R2"/>
<keyword evidence="2" id="KW-1185">Reference proteome</keyword>
<reference evidence="1 2" key="1">
    <citation type="submission" date="2015-09" db="EMBL/GenBank/DDBJ databases">
        <title>Draft Genome Sequence of Bradyrhizobium manausense Strain BR 3351T, a Novel Symbiotic Nitrogen-Fixing Alphaproteobacterium Isolated from Brazilian Amazon Rain Forest.</title>
        <authorList>
            <person name="De Araujo J.L."/>
            <person name="Zilli J.E."/>
        </authorList>
    </citation>
    <scope>NUCLEOTIDE SEQUENCE [LARGE SCALE GENOMIC DNA]</scope>
    <source>
        <strain evidence="1 2">BR3351</strain>
    </source>
</reference>
<proteinExistence type="predicted"/>
<dbReference type="EMBL" id="LJYG01000026">
    <property type="protein sequence ID" value="KRQ16364.1"/>
    <property type="molecule type" value="Genomic_DNA"/>
</dbReference>
<accession>A0A0R3E8R2</accession>
<organism evidence="1 2">
    <name type="scientific">Bradyrhizobium manausense</name>
    <dbReference type="NCBI Taxonomy" id="989370"/>
    <lineage>
        <taxon>Bacteria</taxon>
        <taxon>Pseudomonadati</taxon>
        <taxon>Pseudomonadota</taxon>
        <taxon>Alphaproteobacteria</taxon>
        <taxon>Hyphomicrobiales</taxon>
        <taxon>Nitrobacteraceae</taxon>
        <taxon>Bradyrhizobium</taxon>
    </lineage>
</organism>
<evidence type="ECO:0000313" key="1">
    <source>
        <dbReference type="EMBL" id="KRQ16364.1"/>
    </source>
</evidence>